<comment type="caution">
    <text evidence="1">The sequence shown here is derived from an EMBL/GenBank/DDBJ whole genome shotgun (WGS) entry which is preliminary data.</text>
</comment>
<name>A0A7W6J6Q6_9HYPH</name>
<reference evidence="1 2" key="1">
    <citation type="submission" date="2020-08" db="EMBL/GenBank/DDBJ databases">
        <title>Genomic Encyclopedia of Type Strains, Phase IV (KMG-IV): sequencing the most valuable type-strain genomes for metagenomic binning, comparative biology and taxonomic classification.</title>
        <authorList>
            <person name="Goeker M."/>
        </authorList>
    </citation>
    <scope>NUCLEOTIDE SEQUENCE [LARGE SCALE GENOMIC DNA]</scope>
    <source>
        <strain evidence="1 2">DSM 29853</strain>
    </source>
</reference>
<sequence length="227" mass="25236">MRYALYVAPPADHALTRAAVSWLGRDAFGGPAAVQPPEGTGLDADFWKTITADPRRYGFHATIKAPFRLAEGKTEAGLQSAVQAFAERTQRFEITLALAAIGPFFALVENEPSAALARFAGDVVTEFEPFRAPLSEADYARRRPERLSPRERELLDQWGYPYVFDQFQFHMSLTGPVPVERQEDVYRALKRHFGGFIGKPLSISHLALFEEPASGADFTVRALHALQ</sequence>
<accession>A0A7W6J6Q6</accession>
<protein>
    <submittedName>
        <fullName evidence="1">Putative phosphonate metabolism protein</fullName>
    </submittedName>
</protein>
<dbReference type="EMBL" id="JACIEZ010000006">
    <property type="protein sequence ID" value="MBB4065821.1"/>
    <property type="molecule type" value="Genomic_DNA"/>
</dbReference>
<dbReference type="Pfam" id="PF06299">
    <property type="entry name" value="DUF1045"/>
    <property type="match status" value="1"/>
</dbReference>
<dbReference type="Proteomes" id="UP000528286">
    <property type="component" value="Unassembled WGS sequence"/>
</dbReference>
<dbReference type="NCBIfam" id="TIGR03223">
    <property type="entry name" value="Phn_opern_protn"/>
    <property type="match status" value="1"/>
</dbReference>
<dbReference type="AlphaFoldDB" id="A0A7W6J6Q6"/>
<gene>
    <name evidence="1" type="ORF">GGR23_003029</name>
</gene>
<keyword evidence="2" id="KW-1185">Reference proteome</keyword>
<evidence type="ECO:0000313" key="2">
    <source>
        <dbReference type="Proteomes" id="UP000528286"/>
    </source>
</evidence>
<dbReference type="RefSeq" id="WP_183367113.1">
    <property type="nucleotide sequence ID" value="NZ_JACIEZ010000006.1"/>
</dbReference>
<dbReference type="PIRSF" id="PIRSF033328">
    <property type="entry name" value="Phest_Mll4975"/>
    <property type="match status" value="1"/>
</dbReference>
<proteinExistence type="predicted"/>
<dbReference type="InterPro" id="IPR009389">
    <property type="entry name" value="DUF1045"/>
</dbReference>
<organism evidence="1 2">
    <name type="scientific">Gellertiella hungarica</name>
    <dbReference type="NCBI Taxonomy" id="1572859"/>
    <lineage>
        <taxon>Bacteria</taxon>
        <taxon>Pseudomonadati</taxon>
        <taxon>Pseudomonadota</taxon>
        <taxon>Alphaproteobacteria</taxon>
        <taxon>Hyphomicrobiales</taxon>
        <taxon>Rhizobiaceae</taxon>
        <taxon>Gellertiella</taxon>
    </lineage>
</organism>
<evidence type="ECO:0000313" key="1">
    <source>
        <dbReference type="EMBL" id="MBB4065821.1"/>
    </source>
</evidence>